<evidence type="ECO:0000256" key="1">
    <source>
        <dbReference type="ARBA" id="ARBA00022468"/>
    </source>
</evidence>
<dbReference type="Gene3D" id="1.10.472.80">
    <property type="entry name" value="Ypt/Rab-GAP domain of gyp1p, domain 3"/>
    <property type="match status" value="1"/>
</dbReference>
<reference evidence="4" key="1">
    <citation type="submission" date="2021-01" db="EMBL/GenBank/DDBJ databases">
        <authorList>
            <person name="Kaushik A."/>
        </authorList>
    </citation>
    <scope>NUCLEOTIDE SEQUENCE</scope>
    <source>
        <strain evidence="4">AG4-RS23</strain>
    </source>
</reference>
<accession>A0A8H3GMY2</accession>
<comment type="caution">
    <text evidence="4">The sequence shown here is derived from an EMBL/GenBank/DDBJ whole genome shotgun (WGS) entry which is preliminary data.</text>
</comment>
<keyword evidence="1" id="KW-0343">GTPase activation</keyword>
<dbReference type="Proteomes" id="UP000663861">
    <property type="component" value="Unassembled WGS sequence"/>
</dbReference>
<dbReference type="PANTHER" id="PTHR22957">
    <property type="entry name" value="TBC1 DOMAIN FAMILY MEMBER GTPASE-ACTIVATING PROTEIN"/>
    <property type="match status" value="1"/>
</dbReference>
<dbReference type="Pfam" id="PF00566">
    <property type="entry name" value="RabGAP-TBC"/>
    <property type="match status" value="1"/>
</dbReference>
<name>A0A8H3GMY2_9AGAM</name>
<dbReference type="InterPro" id="IPR035969">
    <property type="entry name" value="Rab-GAP_TBC_sf"/>
</dbReference>
<sequence>MTGTPGSPHSEDDDFTHISNSMVSIKPPSPPVETEAERDEQARYRLIYSKSKVYVHPTAYARDNIPGFISIVKRDAFNPTYFLAWVPESLLGERGNEEWSKFLRVEAEYGSGAQSIDEEEDAVLIKAPIPKGESYAFSIPLSSIYSAVVQLPTISSWYGSMTFNLTSGATLQTVYFHDEESRSISQLTPKNRAASGIASWGGEDLLQRLKSYCHILRSSLQPNLFLFDPSKPDMEAHTMVLFDDDAADLIIAQSTDSPIPHHRRPQRPQQSRSSGSGGSSSGSVPSPRLTPNGSPAPFPNPRYSTRTSVLHETLPSYPPTSFAPLTSPSRASLLQSFSQLTRATRHAAQQILSHPLAQPIVPHLPSPMQSFVNASGEWAGLLEKGGMGEFESARVYLARWARVVAEEGERARRREVRVVGGSGGEREEGELGVFELLAKSANLPTPKSTRHPKDAIDKETWLAWFDETGRPNISEEDMLKEGFATMEARRLAWPSVLKVLPWDTDAQTREKLWAEKKTQYEEIKAQWFGIEEVMKRPEVAEERHRVDVDVRRTDRTHPLFALPDDPAANENAAQAASNEHVDRLGTILLNYNFYEKELGYVQGMSDLCSPIYVVCGADEVKTFWCFVEVMEHMKQNFLRDQSGMKKQLLTLQQLVAVMDPELYRHLEKTDALNLFFCFRWVLIAFKREFPFDDVLRLWEVLWTNYYTKQFVLFVALAVLESHRDVILRYLVEFDEILKYCNDLSMTIELDSTLAQAEVLFLSFQQIVADIDRRQAEQASSSSSEGLRRRRGDSRPGSPVTLPTGASEEDVTKAVLSMSLISDNLRELLQR</sequence>
<dbReference type="PROSITE" id="PS50086">
    <property type="entry name" value="TBC_RABGAP"/>
    <property type="match status" value="1"/>
</dbReference>
<feature type="region of interest" description="Disordered" evidence="2">
    <location>
        <begin position="1"/>
        <end position="38"/>
    </location>
</feature>
<evidence type="ECO:0000313" key="5">
    <source>
        <dbReference type="Proteomes" id="UP000663861"/>
    </source>
</evidence>
<dbReference type="AlphaFoldDB" id="A0A8H3GMY2"/>
<dbReference type="PANTHER" id="PTHR22957:SF502">
    <property type="entry name" value="SMALL G PROTEIN SIGNALING MODULATOR 2-RELATED"/>
    <property type="match status" value="1"/>
</dbReference>
<evidence type="ECO:0000313" key="4">
    <source>
        <dbReference type="EMBL" id="CAE6457688.1"/>
    </source>
</evidence>
<dbReference type="InterPro" id="IPR000195">
    <property type="entry name" value="Rab-GAP-TBC_dom"/>
</dbReference>
<dbReference type="SMART" id="SM00164">
    <property type="entry name" value="TBC"/>
    <property type="match status" value="1"/>
</dbReference>
<feature type="region of interest" description="Disordered" evidence="2">
    <location>
        <begin position="255"/>
        <end position="304"/>
    </location>
</feature>
<dbReference type="GO" id="GO:0005096">
    <property type="term" value="F:GTPase activator activity"/>
    <property type="evidence" value="ECO:0007669"/>
    <property type="project" value="UniProtKB-KW"/>
</dbReference>
<feature type="region of interest" description="Disordered" evidence="2">
    <location>
        <begin position="777"/>
        <end position="808"/>
    </location>
</feature>
<dbReference type="EMBL" id="CAJMWY010001074">
    <property type="protein sequence ID" value="CAE6457688.1"/>
    <property type="molecule type" value="Genomic_DNA"/>
</dbReference>
<dbReference type="Gene3D" id="1.10.8.270">
    <property type="entry name" value="putative rabgap domain of human tbc1 domain family member 14 like domains"/>
    <property type="match status" value="1"/>
</dbReference>
<proteinExistence type="predicted"/>
<gene>
    <name evidence="4" type="ORF">RDB_LOCUS63964</name>
</gene>
<protein>
    <recommendedName>
        <fullName evidence="3">Rab-GAP TBC domain-containing protein</fullName>
    </recommendedName>
</protein>
<dbReference type="SUPFAM" id="SSF47923">
    <property type="entry name" value="Ypt/Rab-GAP domain of gyp1p"/>
    <property type="match status" value="2"/>
</dbReference>
<feature type="domain" description="Rab-GAP TBC" evidence="3">
    <location>
        <begin position="483"/>
        <end position="705"/>
    </location>
</feature>
<dbReference type="FunFam" id="1.10.472.80:FF:000077">
    <property type="entry name" value="TBC1 domain family member"/>
    <property type="match status" value="1"/>
</dbReference>
<evidence type="ECO:0000256" key="2">
    <source>
        <dbReference type="SAM" id="MobiDB-lite"/>
    </source>
</evidence>
<evidence type="ECO:0000259" key="3">
    <source>
        <dbReference type="PROSITE" id="PS50086"/>
    </source>
</evidence>
<organism evidence="4 5">
    <name type="scientific">Rhizoctonia solani</name>
    <dbReference type="NCBI Taxonomy" id="456999"/>
    <lineage>
        <taxon>Eukaryota</taxon>
        <taxon>Fungi</taxon>
        <taxon>Dikarya</taxon>
        <taxon>Basidiomycota</taxon>
        <taxon>Agaricomycotina</taxon>
        <taxon>Agaricomycetes</taxon>
        <taxon>Cantharellales</taxon>
        <taxon>Ceratobasidiaceae</taxon>
        <taxon>Rhizoctonia</taxon>
    </lineage>
</organism>